<evidence type="ECO:0000256" key="5">
    <source>
        <dbReference type="ARBA" id="ARBA00023136"/>
    </source>
</evidence>
<dbReference type="Gene3D" id="2.170.130.10">
    <property type="entry name" value="TonB-dependent receptor, plug domain"/>
    <property type="match status" value="1"/>
</dbReference>
<dbReference type="InterPro" id="IPR012910">
    <property type="entry name" value="Plug_dom"/>
</dbReference>
<dbReference type="Pfam" id="PF07715">
    <property type="entry name" value="Plug"/>
    <property type="match status" value="1"/>
</dbReference>
<evidence type="ECO:0000259" key="8">
    <source>
        <dbReference type="Pfam" id="PF07715"/>
    </source>
</evidence>
<comment type="subcellular location">
    <subcellularLocation>
        <location evidence="1 7">Cell outer membrane</location>
        <topology evidence="1 7">Multi-pass membrane protein</topology>
    </subcellularLocation>
</comment>
<dbReference type="PROSITE" id="PS52016">
    <property type="entry name" value="TONB_DEPENDENT_REC_3"/>
    <property type="match status" value="1"/>
</dbReference>
<accession>A0AA49GLP8</accession>
<evidence type="ECO:0000256" key="3">
    <source>
        <dbReference type="ARBA" id="ARBA00022452"/>
    </source>
</evidence>
<evidence type="ECO:0000256" key="4">
    <source>
        <dbReference type="ARBA" id="ARBA00022692"/>
    </source>
</evidence>
<dbReference type="AlphaFoldDB" id="A0AA49GLP8"/>
<dbReference type="SUPFAM" id="SSF49464">
    <property type="entry name" value="Carboxypeptidase regulatory domain-like"/>
    <property type="match status" value="1"/>
</dbReference>
<sequence>MLYLSPVYAQNDAVAARVSGTVTDENNEGLPGVTVTVKNTTVGTITDLNGSYSLNVPDEQEDAVLVFSYVGYGSQEISVGNQSQIDVTLAEDLTQLDEIVVVGYGTQQKKDLTGAIATVEPEEIQKRQATTVAEAMQGLATGVNVRAGGQPGSEARIQIRGLKNLQGTNPLYVVDGLITTANRDFNPNDIESIQILKDASAAAIYGSRAANGVVIITTKKGADGPMKMTFSAKTSLQTMPRYDLAETDEFAQLNYMAYDNAGKPRQELDLSTNTNWQDVAFQTGNIQDYNLSFSGGSKNGSYYVSGNYFGNEGAVIDTDFDRYTFRVNSEASRGIFSIGENLAISNAISDEMSGNPVVDVYRLLPTIPVYNENNPGGYGYGDEARARTFATNPVAIADLEDRTNENFRVRGNLWSELKILPFLNYRLNLGYETSSDHYTYLRKEGNWTLNQAYDPAIANENRARYENKLVENTLSFNKTFDSHVVNVVVGQTFQKEDYAQIWGTKRNILENPQGGYYNVLDQGNEPQTGGYENHNVLLSYLARLEYSFADKYLFNAVLRRDGSSRLGSDYKWGNFPSLSAAWRISEENFFELPGVSDLKLRASYGKLGSGNIGPYDYIPVINTFSTMAIGSDQHVEAGAIQVQLANTDLRWETLTQKDLGVDVSFLEGKITITADYFDATTEDVLFGYPILLTTGNDGGNPIVNGATIRNKGFEFSATYREAEKALNYYATANISTLSNELIELGYGLNRHFSGNTVTEVGEQVGMWYVLETDGLFQSEEEVNSYQNEEGVVIQPDAQPGDIRFKDNNGDGRITNDDKAVVGSPWPDVEVGLNLGASYKSFELTMNWFGAFGATVFNGPRSGMDRFDDNSNYRSGVVPWTPENPNTDFPRVLYASTLNARGDTDRWLEDGSFGRLKYISLAYNVPASIIEKIGFSNAQISISGQNLITLTKYTGLDPEFNNANIFERGVDFGAFPNLKTYSLAIQFGF</sequence>
<evidence type="ECO:0000256" key="2">
    <source>
        <dbReference type="ARBA" id="ARBA00022448"/>
    </source>
</evidence>
<keyword evidence="5 7" id="KW-0472">Membrane</keyword>
<protein>
    <submittedName>
        <fullName evidence="9">TonB-dependent receptor</fullName>
    </submittedName>
</protein>
<keyword evidence="4 7" id="KW-0812">Transmembrane</keyword>
<keyword evidence="6 7" id="KW-0998">Cell outer membrane</keyword>
<dbReference type="InterPro" id="IPR039426">
    <property type="entry name" value="TonB-dep_rcpt-like"/>
</dbReference>
<dbReference type="GO" id="GO:0009279">
    <property type="term" value="C:cell outer membrane"/>
    <property type="evidence" value="ECO:0007669"/>
    <property type="project" value="UniProtKB-SubCell"/>
</dbReference>
<dbReference type="Gene3D" id="2.40.170.20">
    <property type="entry name" value="TonB-dependent receptor, beta-barrel domain"/>
    <property type="match status" value="1"/>
</dbReference>
<dbReference type="InterPro" id="IPR037066">
    <property type="entry name" value="Plug_dom_sf"/>
</dbReference>
<reference evidence="9" key="2">
    <citation type="journal article" date="2024" name="Antonie Van Leeuwenhoek">
        <title>Roseihalotalea indica gen. nov., sp. nov., a halophilic Bacteroidetes from mesopelagic Southwest Indian Ocean with higher carbohydrate metabolic potential.</title>
        <authorList>
            <person name="Chen B."/>
            <person name="Zhang M."/>
            <person name="Lin D."/>
            <person name="Ye J."/>
            <person name="Tang K."/>
        </authorList>
    </citation>
    <scope>NUCLEOTIDE SEQUENCE</scope>
    <source>
        <strain evidence="9">TK19036</strain>
    </source>
</reference>
<keyword evidence="2 7" id="KW-0813">Transport</keyword>
<evidence type="ECO:0000256" key="6">
    <source>
        <dbReference type="ARBA" id="ARBA00023237"/>
    </source>
</evidence>
<keyword evidence="9" id="KW-0675">Receptor</keyword>
<feature type="domain" description="TonB-dependent receptor plug" evidence="8">
    <location>
        <begin position="109"/>
        <end position="213"/>
    </location>
</feature>
<proteinExistence type="inferred from homology"/>
<evidence type="ECO:0000256" key="1">
    <source>
        <dbReference type="ARBA" id="ARBA00004571"/>
    </source>
</evidence>
<reference evidence="9" key="1">
    <citation type="journal article" date="2023" name="Comput. Struct. Biotechnol. J.">
        <title>Discovery of a novel marine Bacteroidetes with a rich repertoire of carbohydrate-active enzymes.</title>
        <authorList>
            <person name="Chen B."/>
            <person name="Liu G."/>
            <person name="Chen Q."/>
            <person name="Wang H."/>
            <person name="Liu L."/>
            <person name="Tang K."/>
        </authorList>
    </citation>
    <scope>NUCLEOTIDE SEQUENCE</scope>
    <source>
        <strain evidence="9">TK19036</strain>
    </source>
</reference>
<dbReference type="SUPFAM" id="SSF56935">
    <property type="entry name" value="Porins"/>
    <property type="match status" value="1"/>
</dbReference>
<dbReference type="Gene3D" id="2.60.40.1120">
    <property type="entry name" value="Carboxypeptidase-like, regulatory domain"/>
    <property type="match status" value="1"/>
</dbReference>
<dbReference type="NCBIfam" id="TIGR04057">
    <property type="entry name" value="SusC_RagA_signa"/>
    <property type="match status" value="1"/>
</dbReference>
<comment type="similarity">
    <text evidence="7">Belongs to the TonB-dependent receptor family.</text>
</comment>
<organism evidence="9">
    <name type="scientific">Roseihalotalea indica</name>
    <dbReference type="NCBI Taxonomy" id="2867963"/>
    <lineage>
        <taxon>Bacteria</taxon>
        <taxon>Pseudomonadati</taxon>
        <taxon>Bacteroidota</taxon>
        <taxon>Cytophagia</taxon>
        <taxon>Cytophagales</taxon>
        <taxon>Catalimonadaceae</taxon>
        <taxon>Roseihalotalea</taxon>
    </lineage>
</organism>
<dbReference type="InterPro" id="IPR036942">
    <property type="entry name" value="Beta-barrel_TonB_sf"/>
</dbReference>
<keyword evidence="3 7" id="KW-1134">Transmembrane beta strand</keyword>
<dbReference type="Pfam" id="PF13715">
    <property type="entry name" value="CarbopepD_reg_2"/>
    <property type="match status" value="1"/>
</dbReference>
<dbReference type="InterPro" id="IPR023996">
    <property type="entry name" value="TonB-dep_OMP_SusC/RagA"/>
</dbReference>
<dbReference type="NCBIfam" id="TIGR04056">
    <property type="entry name" value="OMP_RagA_SusC"/>
    <property type="match status" value="1"/>
</dbReference>
<evidence type="ECO:0000256" key="7">
    <source>
        <dbReference type="PROSITE-ProRule" id="PRU01360"/>
    </source>
</evidence>
<gene>
    <name evidence="9" type="ORF">K4G66_19185</name>
</gene>
<evidence type="ECO:0000313" key="9">
    <source>
        <dbReference type="EMBL" id="WKN34501.1"/>
    </source>
</evidence>
<dbReference type="InterPro" id="IPR008969">
    <property type="entry name" value="CarboxyPept-like_regulatory"/>
</dbReference>
<dbReference type="EMBL" id="CP120682">
    <property type="protein sequence ID" value="WKN34501.1"/>
    <property type="molecule type" value="Genomic_DNA"/>
</dbReference>
<dbReference type="FunFam" id="2.60.40.1120:FF:000003">
    <property type="entry name" value="Outer membrane protein Omp121"/>
    <property type="match status" value="1"/>
</dbReference>
<dbReference type="InterPro" id="IPR023997">
    <property type="entry name" value="TonB-dep_OMP_SusC/RagA_CS"/>
</dbReference>
<name>A0AA49GLP8_9BACT</name>